<gene>
    <name evidence="8" type="ORF">BET01_16880</name>
</gene>
<dbReference type="SUPFAM" id="SSF55904">
    <property type="entry name" value="Ornithine decarboxylase C-terminal domain"/>
    <property type="match status" value="1"/>
</dbReference>
<reference evidence="8 9" key="1">
    <citation type="submission" date="2016-08" db="EMBL/GenBank/DDBJ databases">
        <title>A new outlook on sporulation: Clostridium algidixylanolyticum.</title>
        <authorList>
            <person name="Poppleton D.I."/>
            <person name="Gribaldo S."/>
        </authorList>
    </citation>
    <scope>NUCLEOTIDE SEQUENCE [LARGE SCALE GENOMIC DNA]</scope>
    <source>
        <strain evidence="8 9">SPL73</strain>
    </source>
</reference>
<dbReference type="InterPro" id="IPR015424">
    <property type="entry name" value="PyrdxlP-dep_Trfase"/>
</dbReference>
<dbReference type="InterPro" id="IPR008286">
    <property type="entry name" value="Prn/Lys/Arg_de-COase_C"/>
</dbReference>
<dbReference type="AlphaFoldDB" id="A0A419T5Q5"/>
<evidence type="ECO:0000259" key="7">
    <source>
        <dbReference type="Pfam" id="PF03711"/>
    </source>
</evidence>
<accession>A0A419T5Q5</accession>
<proteinExistence type="inferred from homology"/>
<dbReference type="Gene3D" id="3.90.105.10">
    <property type="entry name" value="Molybdopterin biosynthesis moea protein, domain 2"/>
    <property type="match status" value="1"/>
</dbReference>
<evidence type="ECO:0000313" key="9">
    <source>
        <dbReference type="Proteomes" id="UP000284277"/>
    </source>
</evidence>
<evidence type="ECO:0000256" key="3">
    <source>
        <dbReference type="ARBA" id="ARBA00022793"/>
    </source>
</evidence>
<evidence type="ECO:0000259" key="6">
    <source>
        <dbReference type="Pfam" id="PF01276"/>
    </source>
</evidence>
<protein>
    <submittedName>
        <fullName evidence="8">Decarboxylase</fullName>
    </submittedName>
</protein>
<dbReference type="Proteomes" id="UP000284277">
    <property type="component" value="Unassembled WGS sequence"/>
</dbReference>
<feature type="domain" description="Orn/Lys/Arg decarboxylases family 1 pyridoxal-P attachment site" evidence="6">
    <location>
        <begin position="6"/>
        <end position="317"/>
    </location>
</feature>
<keyword evidence="5" id="KW-0456">Lyase</keyword>
<keyword evidence="9" id="KW-1185">Reference proteome</keyword>
<evidence type="ECO:0000313" key="8">
    <source>
        <dbReference type="EMBL" id="RKD32907.1"/>
    </source>
</evidence>
<keyword evidence="3" id="KW-0210">Decarboxylase</keyword>
<dbReference type="PANTHER" id="PTHR43277">
    <property type="entry name" value="ARGININE DECARBOXYLASE"/>
    <property type="match status" value="1"/>
</dbReference>
<evidence type="ECO:0000256" key="1">
    <source>
        <dbReference type="ARBA" id="ARBA00001933"/>
    </source>
</evidence>
<comment type="cofactor">
    <cofactor evidence="1">
        <name>pyridoxal 5'-phosphate</name>
        <dbReference type="ChEBI" id="CHEBI:597326"/>
    </cofactor>
</comment>
<evidence type="ECO:0000256" key="2">
    <source>
        <dbReference type="ARBA" id="ARBA00010671"/>
    </source>
</evidence>
<dbReference type="PANTHER" id="PTHR43277:SF4">
    <property type="entry name" value="ARGININE DECARBOXYLASE"/>
    <property type="match status" value="1"/>
</dbReference>
<evidence type="ECO:0000256" key="5">
    <source>
        <dbReference type="ARBA" id="ARBA00023239"/>
    </source>
</evidence>
<dbReference type="SUPFAM" id="SSF53383">
    <property type="entry name" value="PLP-dependent transferases"/>
    <property type="match status" value="1"/>
</dbReference>
<name>A0A419T5Q5_9FIRM</name>
<evidence type="ECO:0000256" key="4">
    <source>
        <dbReference type="ARBA" id="ARBA00022898"/>
    </source>
</evidence>
<organism evidence="8 9">
    <name type="scientific">Lacrimispora algidixylanolytica</name>
    <dbReference type="NCBI Taxonomy" id="94868"/>
    <lineage>
        <taxon>Bacteria</taxon>
        <taxon>Bacillati</taxon>
        <taxon>Bacillota</taxon>
        <taxon>Clostridia</taxon>
        <taxon>Lachnospirales</taxon>
        <taxon>Lachnospiraceae</taxon>
        <taxon>Lacrimispora</taxon>
    </lineage>
</organism>
<dbReference type="OrthoDB" id="9815233at2"/>
<dbReference type="InterPro" id="IPR036633">
    <property type="entry name" value="Prn/Lys/Arg_de-COase_C_sf"/>
</dbReference>
<sequence>MKERPKLLKRLMDYGNSDFYPFHMPGHKRQYRNEGVNEFPNPFSMDITEIDGFDNLHRPEGILKDSLEWAAGVYGSDKTYYLVNGSSCGILSAISAAVSNRGTILMGRNCHKSAYHGVFLNQLEVKYIYPQIIPELGIQGGILAEDVEELLKSYPEIEAVLVVSPTYDGIVSDVRAIAEVVHRFHLPLIVDEAHGAHFAFGKKFEYPVSALELGADVVIQSLHKTLPSLTQTAIMHVKKGFINIERLDRYAQMYQSSSPSYVFMASIENCICYMEEEGMKKLGLFSEYLLDIRRRLNGMEYLKLLSKDIIGQYGVFDYDETKIIVSTRNTGWSGSQLDQLLREKYHLEMEMCGADYVTAITTLEDTKEGLERLCLALLELDMRVSSISSRMDVTKQDSREISDNRTGHIFDGIYLTEESRCSISEAMDGKRYKVLIQDAMEKVSAEFVYLYPPGIPIVVPGEVLSGDMIEVILEYKDLGLHVQGMEDEAAEFIYVLGEM</sequence>
<dbReference type="Pfam" id="PF01276">
    <property type="entry name" value="OKR_DC_1"/>
    <property type="match status" value="1"/>
</dbReference>
<dbReference type="InterPro" id="IPR000310">
    <property type="entry name" value="Orn/Lys/Arg_deCO2ase_major_dom"/>
</dbReference>
<feature type="domain" description="Orn/Lys/Arg decarboxylase C-terminal" evidence="7">
    <location>
        <begin position="424"/>
        <end position="484"/>
    </location>
</feature>
<dbReference type="RefSeq" id="WP_120196289.1">
    <property type="nucleotide sequence ID" value="NZ_MCIA01000009.1"/>
</dbReference>
<dbReference type="GO" id="GO:0016831">
    <property type="term" value="F:carboxy-lyase activity"/>
    <property type="evidence" value="ECO:0007669"/>
    <property type="project" value="UniProtKB-KW"/>
</dbReference>
<dbReference type="Pfam" id="PF03711">
    <property type="entry name" value="OKR_DC_1_C"/>
    <property type="match status" value="1"/>
</dbReference>
<dbReference type="InterPro" id="IPR015421">
    <property type="entry name" value="PyrdxlP-dep_Trfase_major"/>
</dbReference>
<comment type="similarity">
    <text evidence="2">Belongs to the Orn/Lys/Arg decarboxylase class-I family.</text>
</comment>
<dbReference type="InterPro" id="IPR052357">
    <property type="entry name" value="Orn_Lys_Arg_decarboxylase-I"/>
</dbReference>
<keyword evidence="4" id="KW-0663">Pyridoxal phosphate</keyword>
<dbReference type="Gene3D" id="3.40.640.10">
    <property type="entry name" value="Type I PLP-dependent aspartate aminotransferase-like (Major domain)"/>
    <property type="match status" value="1"/>
</dbReference>
<dbReference type="EMBL" id="MCIA01000009">
    <property type="protein sequence ID" value="RKD32907.1"/>
    <property type="molecule type" value="Genomic_DNA"/>
</dbReference>
<comment type="caution">
    <text evidence="8">The sequence shown here is derived from an EMBL/GenBank/DDBJ whole genome shotgun (WGS) entry which is preliminary data.</text>
</comment>